<evidence type="ECO:0000256" key="1">
    <source>
        <dbReference type="SAM" id="Phobius"/>
    </source>
</evidence>
<keyword evidence="1" id="KW-0812">Transmembrane</keyword>
<keyword evidence="3" id="KW-1185">Reference proteome</keyword>
<reference evidence="3" key="1">
    <citation type="journal article" date="2019" name="Int. J. Syst. Evol. Microbiol.">
        <title>The Global Catalogue of Microorganisms (GCM) 10K type strain sequencing project: providing services to taxonomists for standard genome sequencing and annotation.</title>
        <authorList>
            <consortium name="The Broad Institute Genomics Platform"/>
            <consortium name="The Broad Institute Genome Sequencing Center for Infectious Disease"/>
            <person name="Wu L."/>
            <person name="Ma J."/>
        </authorList>
    </citation>
    <scope>NUCLEOTIDE SEQUENCE [LARGE SCALE GENOMIC DNA]</scope>
    <source>
        <strain evidence="3">JCM 16953</strain>
    </source>
</reference>
<sequence>MRGAADPAHYAADMARDTALEPPTLPHPTTRPRTLRWLVLVAVVLVLGAWLAWFLRSPGALPTEDRSVTASGVVGTPLYVRAFSAPSDFGRTLHVSGVKVHTEASADVTVTPLLCTGGSINDVTTAPEQFCDDLANPEGKDLAAGDSILLEIQADQPVEAHIDRLSIGFRQDIRSATEPAGVAGVDVTLAASGKS</sequence>
<gene>
    <name evidence="2" type="ORF">GCM10022242_25830</name>
</gene>
<evidence type="ECO:0000313" key="2">
    <source>
        <dbReference type="EMBL" id="GAA3823130.1"/>
    </source>
</evidence>
<name>A0ABP7IPB2_9ACTN</name>
<dbReference type="EMBL" id="BAABAH010000008">
    <property type="protein sequence ID" value="GAA3823130.1"/>
    <property type="molecule type" value="Genomic_DNA"/>
</dbReference>
<organism evidence="2 3">
    <name type="scientific">Nocardioides panacisoli</name>
    <dbReference type="NCBI Taxonomy" id="627624"/>
    <lineage>
        <taxon>Bacteria</taxon>
        <taxon>Bacillati</taxon>
        <taxon>Actinomycetota</taxon>
        <taxon>Actinomycetes</taxon>
        <taxon>Propionibacteriales</taxon>
        <taxon>Nocardioidaceae</taxon>
        <taxon>Nocardioides</taxon>
    </lineage>
</organism>
<keyword evidence="1" id="KW-1133">Transmembrane helix</keyword>
<evidence type="ECO:0008006" key="4">
    <source>
        <dbReference type="Google" id="ProtNLM"/>
    </source>
</evidence>
<keyword evidence="1" id="KW-0472">Membrane</keyword>
<protein>
    <recommendedName>
        <fullName evidence="4">DUF4352 domain-containing protein</fullName>
    </recommendedName>
</protein>
<feature type="transmembrane region" description="Helical" evidence="1">
    <location>
        <begin position="35"/>
        <end position="55"/>
    </location>
</feature>
<evidence type="ECO:0000313" key="3">
    <source>
        <dbReference type="Proteomes" id="UP001501821"/>
    </source>
</evidence>
<comment type="caution">
    <text evidence="2">The sequence shown here is derived from an EMBL/GenBank/DDBJ whole genome shotgun (WGS) entry which is preliminary data.</text>
</comment>
<proteinExistence type="predicted"/>
<accession>A0ABP7IPB2</accession>
<dbReference type="Proteomes" id="UP001501821">
    <property type="component" value="Unassembled WGS sequence"/>
</dbReference>